<accession>A0A0J6YI06</accession>
<dbReference type="Proteomes" id="UP000054565">
    <property type="component" value="Unassembled WGS sequence"/>
</dbReference>
<dbReference type="AlphaFoldDB" id="A0A0J6YI06"/>
<organism evidence="2 3">
    <name type="scientific">Coccidioides immitis RMSCC 2394</name>
    <dbReference type="NCBI Taxonomy" id="404692"/>
    <lineage>
        <taxon>Eukaryota</taxon>
        <taxon>Fungi</taxon>
        <taxon>Dikarya</taxon>
        <taxon>Ascomycota</taxon>
        <taxon>Pezizomycotina</taxon>
        <taxon>Eurotiomycetes</taxon>
        <taxon>Eurotiomycetidae</taxon>
        <taxon>Onygenales</taxon>
        <taxon>Onygenaceae</taxon>
        <taxon>Coccidioides</taxon>
    </lineage>
</organism>
<proteinExistence type="predicted"/>
<feature type="region of interest" description="Disordered" evidence="1">
    <location>
        <begin position="22"/>
        <end position="42"/>
    </location>
</feature>
<evidence type="ECO:0000313" key="2">
    <source>
        <dbReference type="EMBL" id="KMP07255.1"/>
    </source>
</evidence>
<reference evidence="3" key="1">
    <citation type="journal article" date="2010" name="Genome Res.">
        <title>Population genomic sequencing of Coccidioides fungi reveals recent hybridization and transposon control.</title>
        <authorList>
            <person name="Neafsey D.E."/>
            <person name="Barker B.M."/>
            <person name="Sharpton T.J."/>
            <person name="Stajich J.E."/>
            <person name="Park D.J."/>
            <person name="Whiston E."/>
            <person name="Hung C.-Y."/>
            <person name="McMahan C."/>
            <person name="White J."/>
            <person name="Sykes S."/>
            <person name="Heiman D."/>
            <person name="Young S."/>
            <person name="Zeng Q."/>
            <person name="Abouelleil A."/>
            <person name="Aftuck L."/>
            <person name="Bessette D."/>
            <person name="Brown A."/>
            <person name="FitzGerald M."/>
            <person name="Lui A."/>
            <person name="Macdonald J.P."/>
            <person name="Priest M."/>
            <person name="Orbach M.J."/>
            <person name="Galgiani J.N."/>
            <person name="Kirkland T.N."/>
            <person name="Cole G.T."/>
            <person name="Birren B.W."/>
            <person name="Henn M.R."/>
            <person name="Taylor J.W."/>
            <person name="Rounsley S.D."/>
        </authorList>
    </citation>
    <scope>NUCLEOTIDE SEQUENCE [LARGE SCALE GENOMIC DNA]</scope>
    <source>
        <strain evidence="3">RMSCC 2394</strain>
    </source>
</reference>
<evidence type="ECO:0000313" key="3">
    <source>
        <dbReference type="Proteomes" id="UP000054565"/>
    </source>
</evidence>
<dbReference type="EMBL" id="DS028097">
    <property type="protein sequence ID" value="KMP07255.1"/>
    <property type="molecule type" value="Genomic_DNA"/>
</dbReference>
<sequence length="159" mass="17520">MELAQTNGPSILISHLQEGPHSYSVQSIDSTRDYPSNSESRTETRWILRSRPWGLESEHIDSRPSQNIGALFAFSPTTVNSASKPGSCYLRNLQLAVQTFTDVPANLTEMKMHTTLVEFLPAPKRESSLSHTIPDEKNAATASSGTNRTHCAVHLDISL</sequence>
<feature type="compositionally biased region" description="Polar residues" evidence="1">
    <location>
        <begin position="23"/>
        <end position="39"/>
    </location>
</feature>
<evidence type="ECO:0000256" key="1">
    <source>
        <dbReference type="SAM" id="MobiDB-lite"/>
    </source>
</evidence>
<protein>
    <submittedName>
        <fullName evidence="2">Uncharacterized protein</fullName>
    </submittedName>
</protein>
<name>A0A0J6YI06_COCIT</name>
<gene>
    <name evidence="2" type="ORF">CIRG_06936</name>
</gene>